<proteinExistence type="predicted"/>
<sequence length="142" mass="15426">MPRSMLVTPDLQTKEMDIDLSEAADVLGGSEQDRLHVVFVESGLTVAAIYSSDARKAENPEPNPLASMGRKEQETGDSSFISDPARAILGPVLFVGDEGAGLTDEDIESIHNGIRAVENYKEDNAKDYELWYNAVVNLTKGV</sequence>
<dbReference type="EMBL" id="JAKMUT010000001">
    <property type="protein sequence ID" value="MCZ9288849.1"/>
    <property type="molecule type" value="Genomic_DNA"/>
</dbReference>
<comment type="caution">
    <text evidence="2">The sequence shown here is derived from an EMBL/GenBank/DDBJ whole genome shotgun (WGS) entry which is preliminary data.</text>
</comment>
<evidence type="ECO:0000256" key="1">
    <source>
        <dbReference type="SAM" id="MobiDB-lite"/>
    </source>
</evidence>
<dbReference type="Proteomes" id="UP001146469">
    <property type="component" value="Unassembled WGS sequence"/>
</dbReference>
<protein>
    <submittedName>
        <fullName evidence="2">Uncharacterized protein</fullName>
    </submittedName>
</protein>
<dbReference type="AlphaFoldDB" id="A0A9X3LIZ8"/>
<accession>A0A9X3LIZ8</accession>
<organism evidence="2 3">
    <name type="scientific">Corynebacterium evansiae</name>
    <dbReference type="NCBI Taxonomy" id="2913499"/>
    <lineage>
        <taxon>Bacteria</taxon>
        <taxon>Bacillati</taxon>
        <taxon>Actinomycetota</taxon>
        <taxon>Actinomycetes</taxon>
        <taxon>Mycobacteriales</taxon>
        <taxon>Corynebacteriaceae</taxon>
        <taxon>Corynebacterium</taxon>
    </lineage>
</organism>
<reference evidence="2" key="1">
    <citation type="submission" date="2022-02" db="EMBL/GenBank/DDBJ databases">
        <title>Corynebacterium sp. from urogenital microbiome.</title>
        <authorList>
            <person name="Cappelli E.A."/>
            <person name="Ribeiro T.G."/>
            <person name="Peixe L."/>
        </authorList>
    </citation>
    <scope>NUCLEOTIDE SEQUENCE</scope>
    <source>
        <strain evidence="2">C8Ua_174</strain>
    </source>
</reference>
<gene>
    <name evidence="2" type="ORF">L8V00_01295</name>
</gene>
<evidence type="ECO:0000313" key="2">
    <source>
        <dbReference type="EMBL" id="MCZ9288849.1"/>
    </source>
</evidence>
<dbReference type="RefSeq" id="WP_035003066.1">
    <property type="nucleotide sequence ID" value="NZ_JAKMUT010000001.1"/>
</dbReference>
<feature type="region of interest" description="Disordered" evidence="1">
    <location>
        <begin position="53"/>
        <end position="81"/>
    </location>
</feature>
<evidence type="ECO:0000313" key="3">
    <source>
        <dbReference type="Proteomes" id="UP001146469"/>
    </source>
</evidence>
<keyword evidence="3" id="KW-1185">Reference proteome</keyword>
<name>A0A9X3LIZ8_9CORY</name>